<sequence length="273" mass="31102">MYPRLPHHLVRCIPYVAAIIWAVGSLCGVYLTFRSAAFGAQILTFLSALSFLCSFGFLYVLNRKEKRLIHPMYFVQVAAWGALLIASFLCILLEFLVHFYHKRVLSNHGRLFAVLALFSVLGATFVLGTTFLVISLFTLRYTIVSSDPLQQTFFNLSLIYLLCSILLLVGLLKEQEWMIYPFFYLQFCAFVITLGVTVTSGMSLCFPGIPYKWIGPKHYKELYKNLLLEEYRLISARIIVVAFTIAAVSGFSAFVANYCIKFLNEKKMRIEAV</sequence>
<name>A0A4U5NIN2_STECR</name>
<feature type="transmembrane region" description="Helical" evidence="1">
    <location>
        <begin position="40"/>
        <end position="61"/>
    </location>
</feature>
<gene>
    <name evidence="2" type="ORF">L596_016407</name>
</gene>
<feature type="transmembrane region" description="Helical" evidence="1">
    <location>
        <begin position="111"/>
        <end position="141"/>
    </location>
</feature>
<dbReference type="EMBL" id="AZBU02000004">
    <property type="protein sequence ID" value="TKR82726.1"/>
    <property type="molecule type" value="Genomic_DNA"/>
</dbReference>
<keyword evidence="1" id="KW-1133">Transmembrane helix</keyword>
<proteinExistence type="predicted"/>
<dbReference type="AlphaFoldDB" id="A0A4U5NIN2"/>
<feature type="transmembrane region" description="Helical" evidence="1">
    <location>
        <begin position="73"/>
        <end position="99"/>
    </location>
</feature>
<feature type="transmembrane region" description="Helical" evidence="1">
    <location>
        <begin position="184"/>
        <end position="214"/>
    </location>
</feature>
<keyword evidence="1" id="KW-0812">Transmembrane</keyword>
<organism evidence="2 3">
    <name type="scientific">Steinernema carpocapsae</name>
    <name type="common">Entomopathogenic nematode</name>
    <dbReference type="NCBI Taxonomy" id="34508"/>
    <lineage>
        <taxon>Eukaryota</taxon>
        <taxon>Metazoa</taxon>
        <taxon>Ecdysozoa</taxon>
        <taxon>Nematoda</taxon>
        <taxon>Chromadorea</taxon>
        <taxon>Rhabditida</taxon>
        <taxon>Tylenchina</taxon>
        <taxon>Panagrolaimomorpha</taxon>
        <taxon>Strongyloidoidea</taxon>
        <taxon>Steinernematidae</taxon>
        <taxon>Steinernema</taxon>
    </lineage>
</organism>
<keyword evidence="1" id="KW-0472">Membrane</keyword>
<accession>A0A4U5NIN2</accession>
<feature type="transmembrane region" description="Helical" evidence="1">
    <location>
        <begin position="153"/>
        <end position="172"/>
    </location>
</feature>
<comment type="caution">
    <text evidence="2">The sequence shown here is derived from an EMBL/GenBank/DDBJ whole genome shotgun (WGS) entry which is preliminary data.</text>
</comment>
<evidence type="ECO:0000256" key="1">
    <source>
        <dbReference type="SAM" id="Phobius"/>
    </source>
</evidence>
<dbReference type="Proteomes" id="UP000298663">
    <property type="component" value="Unassembled WGS sequence"/>
</dbReference>
<evidence type="ECO:0000313" key="3">
    <source>
        <dbReference type="Proteomes" id="UP000298663"/>
    </source>
</evidence>
<reference evidence="2 3" key="1">
    <citation type="journal article" date="2015" name="Genome Biol.">
        <title>Comparative genomics of Steinernema reveals deeply conserved gene regulatory networks.</title>
        <authorList>
            <person name="Dillman A.R."/>
            <person name="Macchietto M."/>
            <person name="Porter C.F."/>
            <person name="Rogers A."/>
            <person name="Williams B."/>
            <person name="Antoshechkin I."/>
            <person name="Lee M.M."/>
            <person name="Goodwin Z."/>
            <person name="Lu X."/>
            <person name="Lewis E.E."/>
            <person name="Goodrich-Blair H."/>
            <person name="Stock S.P."/>
            <person name="Adams B.J."/>
            <person name="Sternberg P.W."/>
            <person name="Mortazavi A."/>
        </authorList>
    </citation>
    <scope>NUCLEOTIDE SEQUENCE [LARGE SCALE GENOMIC DNA]</scope>
    <source>
        <strain evidence="2 3">ALL</strain>
    </source>
</reference>
<keyword evidence="3" id="KW-1185">Reference proteome</keyword>
<evidence type="ECO:0000313" key="2">
    <source>
        <dbReference type="EMBL" id="TKR82726.1"/>
    </source>
</evidence>
<feature type="transmembrane region" description="Helical" evidence="1">
    <location>
        <begin position="234"/>
        <end position="260"/>
    </location>
</feature>
<feature type="transmembrane region" description="Helical" evidence="1">
    <location>
        <begin position="12"/>
        <end position="33"/>
    </location>
</feature>
<reference evidence="2 3" key="2">
    <citation type="journal article" date="2019" name="G3 (Bethesda)">
        <title>Hybrid Assembly of the Genome of the Entomopathogenic Nematode Steinernema carpocapsae Identifies the X-Chromosome.</title>
        <authorList>
            <person name="Serra L."/>
            <person name="Macchietto M."/>
            <person name="Macias-Munoz A."/>
            <person name="McGill C.J."/>
            <person name="Rodriguez I.M."/>
            <person name="Rodriguez B."/>
            <person name="Murad R."/>
            <person name="Mortazavi A."/>
        </authorList>
    </citation>
    <scope>NUCLEOTIDE SEQUENCE [LARGE SCALE GENOMIC DNA]</scope>
    <source>
        <strain evidence="2 3">ALL</strain>
    </source>
</reference>
<protein>
    <submittedName>
        <fullName evidence="2">Uncharacterized protein</fullName>
    </submittedName>
</protein>